<keyword evidence="2" id="KW-1185">Reference proteome</keyword>
<dbReference type="InterPro" id="IPR011008">
    <property type="entry name" value="Dimeric_a/b-barrel"/>
</dbReference>
<protein>
    <submittedName>
        <fullName evidence="1">Transcriptional regulator</fullName>
    </submittedName>
</protein>
<dbReference type="OrthoDB" id="7566033at2"/>
<evidence type="ECO:0000313" key="2">
    <source>
        <dbReference type="Proteomes" id="UP000198312"/>
    </source>
</evidence>
<evidence type="ECO:0000313" key="1">
    <source>
        <dbReference type="EMBL" id="ASK64111.1"/>
    </source>
</evidence>
<proteinExistence type="predicted"/>
<organism evidence="1 2">
    <name type="scientific">Virgibacillus phasianinus</name>
    <dbReference type="NCBI Taxonomy" id="2017483"/>
    <lineage>
        <taxon>Bacteria</taxon>
        <taxon>Bacillati</taxon>
        <taxon>Bacillota</taxon>
        <taxon>Bacilli</taxon>
        <taxon>Bacillales</taxon>
        <taxon>Bacillaceae</taxon>
        <taxon>Virgibacillus</taxon>
    </lineage>
</organism>
<reference evidence="1 2" key="1">
    <citation type="submission" date="2017-07" db="EMBL/GenBank/DDBJ databases">
        <title>Virgibacillus sp. LM2416.</title>
        <authorList>
            <person name="Tak E.J."/>
            <person name="Bae J.-W."/>
        </authorList>
    </citation>
    <scope>NUCLEOTIDE SEQUENCE [LARGE SCALE GENOMIC DNA]</scope>
    <source>
        <strain evidence="1 2">LM2416</strain>
    </source>
</reference>
<dbReference type="InterPro" id="IPR025444">
    <property type="entry name" value="Monooxy_af470"/>
</dbReference>
<name>A0A220U8B8_9BACI</name>
<dbReference type="Pfam" id="PF13826">
    <property type="entry name" value="Monooxy_af470-like"/>
    <property type="match status" value="1"/>
</dbReference>
<dbReference type="AlphaFoldDB" id="A0A220U8B8"/>
<dbReference type="Proteomes" id="UP000198312">
    <property type="component" value="Chromosome"/>
</dbReference>
<dbReference type="SUPFAM" id="SSF54909">
    <property type="entry name" value="Dimeric alpha+beta barrel"/>
    <property type="match status" value="1"/>
</dbReference>
<dbReference type="KEGG" id="vil:CFK37_19105"/>
<gene>
    <name evidence="1" type="ORF">CFK37_19105</name>
</gene>
<dbReference type="RefSeq" id="WP_089063369.1">
    <property type="nucleotide sequence ID" value="NZ_CP022315.1"/>
</dbReference>
<dbReference type="EMBL" id="CP022315">
    <property type="protein sequence ID" value="ASK64111.1"/>
    <property type="molecule type" value="Genomic_DNA"/>
</dbReference>
<sequence>MGKQVFTGRYTTENDNDIVVFIIGMRINKWLAIHKWFPVFTAMPPMIKELYTYQDELGFLSMESFFGLKTTVMIQYWRSMEDLLAYAREEKHLTAWRDFNRKVGNNKAVGIYHESYQIKKKNYESVYGNMPLYGLAKALPQIPITNDSNGARKRLKDVTKRSK</sequence>
<accession>A0A220U8B8</accession>